<dbReference type="GO" id="GO:0005739">
    <property type="term" value="C:mitochondrion"/>
    <property type="evidence" value="ECO:0007669"/>
    <property type="project" value="UniProtKB-SubCell"/>
</dbReference>
<accession>A0A4D6C447</accession>
<feature type="domain" description="Small ribosomal subunit protein uS3 C-terminal" evidence="9">
    <location>
        <begin position="264"/>
        <end position="350"/>
    </location>
</feature>
<dbReference type="SUPFAM" id="SSF54814">
    <property type="entry name" value="Prokaryotic type KH domain (KH-domain type II)"/>
    <property type="match status" value="1"/>
</dbReference>
<comment type="subcellular location">
    <subcellularLocation>
        <location evidence="1">Mitochondrion</location>
    </subcellularLocation>
</comment>
<evidence type="ECO:0000313" key="10">
    <source>
        <dbReference type="EMBL" id="QBX98472.1"/>
    </source>
</evidence>
<dbReference type="PANTHER" id="PTHR35928">
    <property type="entry name" value="RIBOSOMAL PROTEIN S3, MITOCHONDRIAL"/>
    <property type="match status" value="1"/>
</dbReference>
<dbReference type="InterPro" id="IPR044954">
    <property type="entry name" value="Ribosomal_uS3m_plant"/>
</dbReference>
<dbReference type="GO" id="GO:0006412">
    <property type="term" value="P:translation"/>
    <property type="evidence" value="ECO:0007669"/>
    <property type="project" value="InterPro"/>
</dbReference>
<keyword evidence="3 8" id="KW-0689">Ribosomal protein</keyword>
<sequence length="352" mass="41095">MAQKTNPISLRLKINRKYDSFWYSSFFYANLFGRDLKIRKHFQNLFRQSKKRSLTRIGYTGNSKEHKVFLYWAKPTRAEKRNKPSFWRRRRNLGKPQVETSSYSFPTKGPSLLQPSSIDRLNNPDLKKKARLLRLFGIFFHSTLIDPRVKKDTYLKILDILSKEGKLSPDVFSNSQLQKAFKEVKKENFLNQRSRKKFKNDNLKNLHGEKGLENLRENLVRSIKTSFESKLEKNLRKNFKLQSSVVPGVLKTPYLSAEGISEVIKSELKKRIFYKRIFGSIKRETQSLLKGGHIKGIRILISGRLGRQEKAKKASLYIGRTSLNTFNQEIDYSSTSALTRYGLLGIKVWISF</sequence>
<evidence type="ECO:0000256" key="8">
    <source>
        <dbReference type="RuleBase" id="RU003624"/>
    </source>
</evidence>
<dbReference type="GO" id="GO:0005840">
    <property type="term" value="C:ribosome"/>
    <property type="evidence" value="ECO:0007669"/>
    <property type="project" value="UniProtKB-KW"/>
</dbReference>
<dbReference type="GO" id="GO:0003735">
    <property type="term" value="F:structural constituent of ribosome"/>
    <property type="evidence" value="ECO:0007669"/>
    <property type="project" value="InterPro"/>
</dbReference>
<comment type="similarity">
    <text evidence="2 8">Belongs to the universal ribosomal protein uS3 family.</text>
</comment>
<dbReference type="InterPro" id="IPR036419">
    <property type="entry name" value="Ribosomal_S3_C_sf"/>
</dbReference>
<dbReference type="PANTHER" id="PTHR35928:SF2">
    <property type="entry name" value="SMALL RIBOSOMAL SUBUNIT PROTEIN US3M"/>
    <property type="match status" value="1"/>
</dbReference>
<evidence type="ECO:0000256" key="1">
    <source>
        <dbReference type="ARBA" id="ARBA00004173"/>
    </source>
</evidence>
<dbReference type="Gene3D" id="3.30.1140.32">
    <property type="entry name" value="Ribosomal protein S3, C-terminal domain"/>
    <property type="match status" value="1"/>
</dbReference>
<dbReference type="Pfam" id="PF00189">
    <property type="entry name" value="Ribosomal_S3_C"/>
    <property type="match status" value="1"/>
</dbReference>
<evidence type="ECO:0000256" key="6">
    <source>
        <dbReference type="ARBA" id="ARBA00035157"/>
    </source>
</evidence>
<evidence type="ECO:0000256" key="2">
    <source>
        <dbReference type="ARBA" id="ARBA00010761"/>
    </source>
</evidence>
<dbReference type="InterPro" id="IPR018280">
    <property type="entry name" value="Ribosomal_uS3_CS"/>
</dbReference>
<name>A0A4D6C447_9CHLO</name>
<evidence type="ECO:0000259" key="9">
    <source>
        <dbReference type="Pfam" id="PF00189"/>
    </source>
</evidence>
<gene>
    <name evidence="10" type="primary">rps3</name>
</gene>
<dbReference type="PROSITE" id="PS00548">
    <property type="entry name" value="RIBOSOMAL_S3"/>
    <property type="match status" value="1"/>
</dbReference>
<dbReference type="EMBL" id="MK085998">
    <property type="protein sequence ID" value="QBX98472.1"/>
    <property type="molecule type" value="Genomic_DNA"/>
</dbReference>
<dbReference type="SUPFAM" id="SSF54821">
    <property type="entry name" value="Ribosomal protein S3 C-terminal domain"/>
    <property type="match status" value="1"/>
</dbReference>
<organism evidence="10">
    <name type="scientific">Chloropicon primus</name>
    <dbReference type="NCBI Taxonomy" id="1764295"/>
    <lineage>
        <taxon>Eukaryota</taxon>
        <taxon>Viridiplantae</taxon>
        <taxon>Chlorophyta</taxon>
        <taxon>Chloropicophyceae</taxon>
        <taxon>Chloropicales</taxon>
        <taxon>Chloropicaceae</taxon>
        <taxon>Chloropicon</taxon>
    </lineage>
</organism>
<dbReference type="InterPro" id="IPR001351">
    <property type="entry name" value="Ribosomal_uS3_C"/>
</dbReference>
<dbReference type="RefSeq" id="YP_009646600.1">
    <property type="nucleotide sequence ID" value="NC_042490.1"/>
</dbReference>
<geneLocation type="mitochondrion" evidence="10"/>
<dbReference type="GO" id="GO:1990904">
    <property type="term" value="C:ribonucleoprotein complex"/>
    <property type="evidence" value="ECO:0007669"/>
    <property type="project" value="UniProtKB-KW"/>
</dbReference>
<dbReference type="InterPro" id="IPR009019">
    <property type="entry name" value="KH_sf_prok-type"/>
</dbReference>
<proteinExistence type="inferred from homology"/>
<dbReference type="GeneID" id="40351428"/>
<evidence type="ECO:0000256" key="7">
    <source>
        <dbReference type="ARBA" id="ARBA00035414"/>
    </source>
</evidence>
<dbReference type="GO" id="GO:0003723">
    <property type="term" value="F:RNA binding"/>
    <property type="evidence" value="ECO:0007669"/>
    <property type="project" value="InterPro"/>
</dbReference>
<evidence type="ECO:0000256" key="5">
    <source>
        <dbReference type="ARBA" id="ARBA00023274"/>
    </source>
</evidence>
<keyword evidence="4 10" id="KW-0496">Mitochondrion</keyword>
<dbReference type="AlphaFoldDB" id="A0A4D6C447"/>
<protein>
    <recommendedName>
        <fullName evidence="6">Small ribosomal subunit protein uS3m</fullName>
    </recommendedName>
    <alternativeName>
        <fullName evidence="7">Ribosomal protein S3, mitochondrial</fullName>
    </alternativeName>
</protein>
<evidence type="ECO:0000256" key="4">
    <source>
        <dbReference type="ARBA" id="ARBA00023128"/>
    </source>
</evidence>
<keyword evidence="5 8" id="KW-0687">Ribonucleoprotein</keyword>
<evidence type="ECO:0000256" key="3">
    <source>
        <dbReference type="ARBA" id="ARBA00022980"/>
    </source>
</evidence>
<reference evidence="10" key="1">
    <citation type="journal article" date="2019" name="Genome Biol. Evol.">
        <title>Tracing the Evolution of the Plastome and Mitogenome in the Chloropicophyceae Uncovered Convergent tRNA Gene Losses and a Variant Plastid Genetic Code.</title>
        <authorList>
            <person name="Turmel M."/>
            <person name="Dos Santos A.L."/>
            <person name="Otis C."/>
            <person name="Sergerie R."/>
            <person name="Lemieux C."/>
        </authorList>
    </citation>
    <scope>NUCLEOTIDE SEQUENCE</scope>
</reference>